<keyword evidence="17" id="KW-1185">Reference proteome</keyword>
<dbReference type="STRING" id="1676925.ENSPKIP00000008860"/>
<evidence type="ECO:0000256" key="11">
    <source>
        <dbReference type="ARBA" id="ARBA00038819"/>
    </source>
</evidence>
<feature type="active site" description="Charge relay system" evidence="12">
    <location>
        <position position="346"/>
    </location>
</feature>
<organism evidence="16 17">
    <name type="scientific">Paramormyrops kingsleyae</name>
    <dbReference type="NCBI Taxonomy" id="1676925"/>
    <lineage>
        <taxon>Eukaryota</taxon>
        <taxon>Metazoa</taxon>
        <taxon>Chordata</taxon>
        <taxon>Craniata</taxon>
        <taxon>Vertebrata</taxon>
        <taxon>Euteleostomi</taxon>
        <taxon>Actinopterygii</taxon>
        <taxon>Neopterygii</taxon>
        <taxon>Teleostei</taxon>
        <taxon>Osteoglossocephala</taxon>
        <taxon>Osteoglossomorpha</taxon>
        <taxon>Osteoglossiformes</taxon>
        <taxon>Mormyridae</taxon>
        <taxon>Paramormyrops</taxon>
    </lineage>
</organism>
<feature type="domain" description="Carboxylesterase type B" evidence="14">
    <location>
        <begin position="26"/>
        <end position="540"/>
    </location>
</feature>
<comment type="subunit">
    <text evidence="11">Homotetramer; disulfide-linked. Dimer of dimers.</text>
</comment>
<evidence type="ECO:0000256" key="6">
    <source>
        <dbReference type="ARBA" id="ARBA00022801"/>
    </source>
</evidence>
<dbReference type="InterPro" id="IPR029058">
    <property type="entry name" value="AB_hydrolase_fold"/>
</dbReference>
<keyword evidence="7" id="KW-1015">Disulfide bond</keyword>
<keyword evidence="5" id="KW-0597">Phosphoprotein</keyword>
<dbReference type="InterPro" id="IPR014788">
    <property type="entry name" value="AChE_tetra"/>
</dbReference>
<dbReference type="InterPro" id="IPR019819">
    <property type="entry name" value="Carboxylesterase_B_CS"/>
</dbReference>
<dbReference type="EC" id="3.1.1.-" evidence="13"/>
<dbReference type="PANTHER" id="PTHR43918">
    <property type="entry name" value="ACETYLCHOLINESTERASE"/>
    <property type="match status" value="1"/>
</dbReference>
<evidence type="ECO:0000256" key="10">
    <source>
        <dbReference type="ARBA" id="ARBA00037444"/>
    </source>
</evidence>
<dbReference type="GO" id="GO:0003990">
    <property type="term" value="F:acetylcholinesterase activity"/>
    <property type="evidence" value="ECO:0007669"/>
    <property type="project" value="TreeGrafter"/>
</dbReference>
<feature type="active site" description="Acyl-ester intermediate" evidence="12">
    <location>
        <position position="220"/>
    </location>
</feature>
<evidence type="ECO:0000313" key="17">
    <source>
        <dbReference type="Proteomes" id="UP000261540"/>
    </source>
</evidence>
<proteinExistence type="inferred from homology"/>
<keyword evidence="6 13" id="KW-0378">Hydrolase</keyword>
<evidence type="ECO:0000256" key="4">
    <source>
        <dbReference type="ARBA" id="ARBA00022525"/>
    </source>
</evidence>
<comment type="subcellular location">
    <subcellularLocation>
        <location evidence="1">Secreted</location>
    </subcellularLocation>
</comment>
<evidence type="ECO:0000259" key="15">
    <source>
        <dbReference type="Pfam" id="PF08674"/>
    </source>
</evidence>
<evidence type="ECO:0000256" key="13">
    <source>
        <dbReference type="RuleBase" id="RU361235"/>
    </source>
</evidence>
<dbReference type="GO" id="GO:0019695">
    <property type="term" value="P:choline metabolic process"/>
    <property type="evidence" value="ECO:0007669"/>
    <property type="project" value="TreeGrafter"/>
</dbReference>
<evidence type="ECO:0000256" key="9">
    <source>
        <dbReference type="ARBA" id="ARBA00036543"/>
    </source>
</evidence>
<dbReference type="KEGG" id="pki:111833787"/>
<dbReference type="GO" id="GO:0005615">
    <property type="term" value="C:extracellular space"/>
    <property type="evidence" value="ECO:0007669"/>
    <property type="project" value="TreeGrafter"/>
</dbReference>
<feature type="active site" description="Charge relay system" evidence="12">
    <location>
        <position position="459"/>
    </location>
</feature>
<comment type="catalytic activity">
    <reaction evidence="9">
        <text>an acylcholine + H2O = a carboxylate + choline + H(+)</text>
        <dbReference type="Rhea" id="RHEA:21964"/>
        <dbReference type="ChEBI" id="CHEBI:15354"/>
        <dbReference type="ChEBI" id="CHEBI:15377"/>
        <dbReference type="ChEBI" id="CHEBI:15378"/>
        <dbReference type="ChEBI" id="CHEBI:29067"/>
        <dbReference type="ChEBI" id="CHEBI:35287"/>
        <dbReference type="EC" id="3.1.1.8"/>
    </reaction>
</comment>
<dbReference type="CDD" id="cd00312">
    <property type="entry name" value="Esterase_lipase"/>
    <property type="match status" value="1"/>
</dbReference>
<dbReference type="Proteomes" id="UP000261540">
    <property type="component" value="Unplaced"/>
</dbReference>
<feature type="signal peptide" evidence="13">
    <location>
        <begin position="1"/>
        <end position="22"/>
    </location>
</feature>
<feature type="chain" id="PRO_5044515568" description="Carboxylic ester hydrolase" evidence="13">
    <location>
        <begin position="23"/>
        <end position="592"/>
    </location>
</feature>
<evidence type="ECO:0000256" key="7">
    <source>
        <dbReference type="ARBA" id="ARBA00023157"/>
    </source>
</evidence>
<dbReference type="SUPFAM" id="SSF53474">
    <property type="entry name" value="alpha/beta-Hydrolases"/>
    <property type="match status" value="1"/>
</dbReference>
<dbReference type="RefSeq" id="XP_023648144.1">
    <property type="nucleotide sequence ID" value="XM_023792376.2"/>
</dbReference>
<comment type="similarity">
    <text evidence="2 13">Belongs to the type-B carboxylesterase/lipase family.</text>
</comment>
<keyword evidence="4" id="KW-0964">Secreted</keyword>
<dbReference type="GO" id="GO:0005886">
    <property type="term" value="C:plasma membrane"/>
    <property type="evidence" value="ECO:0007669"/>
    <property type="project" value="TreeGrafter"/>
</dbReference>
<dbReference type="Ensembl" id="ENSPKIT00000032942.1">
    <property type="protein sequence ID" value="ENSPKIP00000008851.1"/>
    <property type="gene ID" value="ENSPKIG00000024183.1"/>
</dbReference>
<dbReference type="Pfam" id="PF00135">
    <property type="entry name" value="COesterase"/>
    <property type="match status" value="1"/>
</dbReference>
<comment type="function">
    <text evidence="10">Esterase with broad substrate specificity. Contributes to the inactivation of the neurotransmitter acetylcholine. Can degrade neurotoxic organophosphate esters.</text>
</comment>
<dbReference type="InterPro" id="IPR002018">
    <property type="entry name" value="CarbesteraseB"/>
</dbReference>
<reference evidence="16" key="1">
    <citation type="submission" date="2025-05" db="UniProtKB">
        <authorList>
            <consortium name="Ensembl"/>
        </authorList>
    </citation>
    <scope>IDENTIFICATION</scope>
</reference>
<evidence type="ECO:0000256" key="2">
    <source>
        <dbReference type="ARBA" id="ARBA00005964"/>
    </source>
</evidence>
<dbReference type="RefSeq" id="XP_023648146.1">
    <property type="nucleotide sequence ID" value="XM_023792378.2"/>
</dbReference>
<dbReference type="Ensembl" id="ENSPKIT00000032951.1">
    <property type="protein sequence ID" value="ENSPKIP00000008860.1"/>
    <property type="gene ID" value="ENSPKIG00000024183.1"/>
</dbReference>
<dbReference type="Pfam" id="PF08674">
    <property type="entry name" value="AChE_tetra"/>
    <property type="match status" value="1"/>
</dbReference>
<dbReference type="GO" id="GO:0006581">
    <property type="term" value="P:acetylcholine catabolic process"/>
    <property type="evidence" value="ECO:0007669"/>
    <property type="project" value="TreeGrafter"/>
</dbReference>
<keyword evidence="8" id="KW-0325">Glycoprotein</keyword>
<dbReference type="OrthoDB" id="9000293at2759"/>
<dbReference type="PROSITE" id="PS00941">
    <property type="entry name" value="CARBOXYLESTERASE_B_2"/>
    <property type="match status" value="1"/>
</dbReference>
<feature type="domain" description="Acetylcholinesterase tetramerisation" evidence="15">
    <location>
        <begin position="555"/>
        <end position="589"/>
    </location>
</feature>
<dbReference type="Ensembl" id="ENSPKIT00000032936.1">
    <property type="protein sequence ID" value="ENSPKIP00000008846.1"/>
    <property type="gene ID" value="ENSPKIG00000024183.1"/>
</dbReference>
<evidence type="ECO:0000259" key="14">
    <source>
        <dbReference type="Pfam" id="PF00135"/>
    </source>
</evidence>
<dbReference type="Gene3D" id="3.40.50.1820">
    <property type="entry name" value="alpha/beta hydrolase"/>
    <property type="match status" value="1"/>
</dbReference>
<keyword evidence="13" id="KW-0732">Signal</keyword>
<dbReference type="PRINTS" id="PR00878">
    <property type="entry name" value="CHOLNESTRASE"/>
</dbReference>
<evidence type="ECO:0000256" key="1">
    <source>
        <dbReference type="ARBA" id="ARBA00004613"/>
    </source>
</evidence>
<dbReference type="AlphaFoldDB" id="A0A3B3QTB5"/>
<evidence type="ECO:0000256" key="12">
    <source>
        <dbReference type="PIRSR" id="PIRSR600997-1"/>
    </source>
</evidence>
<sequence length="592" mass="65754">MVTVSTLSHLLLGLQLLAVSHAEDQLTILTKQGSVLGLRVPVPGGHVSAFLGIPYAEPPVGDLRFKQPIPRKLWSVVWDATRYSQSCHQPLDTSFPGFLGSEMWNPNTKMSEDCLYLNIWVPHPKPARASVMVWIYGGGFSSGSASLPLYDGRFLSHTEGVVVVSMNYRLGPLGFLALPGSMDVRGNAGLFDQRLALQWVAENIESFGGDPRSVTLFGESAGAAAVGFHVLSPGSRGLFARAILQSGTINVPWAAIPPEEAQNRSVALARLLGCPPEPGVDVESCLRSVQPTDLVNRQFDVVKVPLVRTTFPPTVDGVFLTDLPEVLLQLGQFSTSNLLLGVNRDEGTYFLPYGAPGFSIMHESLISRDDFLAGVALALPGFSQISREAVILQYTDWEDEFSGCKNRDALNHVVGDHFFTCPLLDFVRTFAGFGNKAFVYYFGQRSSRNPWPHWMGVMHGYEIEFVFGLPLNVSLGYTEEEEAVSRKMMKHWANFAKTGSPTASGSDWPPFESVRQEYVSLDADALKIERFLRAKQCKLWNSFLYKLQAVTASVDEVEQQWKKEFERWASYMQSWKTQLGYYTAQKQRCEEP</sequence>
<evidence type="ECO:0000256" key="5">
    <source>
        <dbReference type="ARBA" id="ARBA00022553"/>
    </source>
</evidence>
<keyword evidence="3" id="KW-0719">Serine esterase</keyword>
<dbReference type="GeneTree" id="ENSGT00940000157637"/>
<dbReference type="InterPro" id="IPR000997">
    <property type="entry name" value="Cholinesterase"/>
</dbReference>
<dbReference type="GeneID" id="111833787"/>
<accession>A0A3B3QTB5</accession>
<dbReference type="PANTHER" id="PTHR43918:SF5">
    <property type="entry name" value="CHOLINESTERASE"/>
    <property type="match status" value="1"/>
</dbReference>
<evidence type="ECO:0000256" key="3">
    <source>
        <dbReference type="ARBA" id="ARBA00022487"/>
    </source>
</evidence>
<dbReference type="FunFam" id="3.40.50.1820:FF:000029">
    <property type="entry name" value="Acetylcholinesterase"/>
    <property type="match status" value="1"/>
</dbReference>
<name>A0A3B3QTB5_9TELE</name>
<dbReference type="InterPro" id="IPR050654">
    <property type="entry name" value="AChE-related_enzymes"/>
</dbReference>
<protein>
    <recommendedName>
        <fullName evidence="13">Carboxylic ester hydrolase</fullName>
        <ecNumber evidence="13">3.1.1.-</ecNumber>
    </recommendedName>
</protein>
<dbReference type="PROSITE" id="PS00122">
    <property type="entry name" value="CARBOXYLESTERASE_B_1"/>
    <property type="match status" value="1"/>
</dbReference>
<dbReference type="InterPro" id="IPR019826">
    <property type="entry name" value="Carboxylesterase_B_AS"/>
</dbReference>
<evidence type="ECO:0000256" key="8">
    <source>
        <dbReference type="ARBA" id="ARBA00023180"/>
    </source>
</evidence>
<evidence type="ECO:0000313" key="16">
    <source>
        <dbReference type="Ensembl" id="ENSPKIP00000008860.1"/>
    </source>
</evidence>